<dbReference type="Proteomes" id="UP001292094">
    <property type="component" value="Unassembled WGS sequence"/>
</dbReference>
<evidence type="ECO:0000313" key="1">
    <source>
        <dbReference type="EMBL" id="KAK4309516.1"/>
    </source>
</evidence>
<accession>A0AAE1U698</accession>
<name>A0AAE1U698_9EUCA</name>
<evidence type="ECO:0000313" key="2">
    <source>
        <dbReference type="Proteomes" id="UP001292094"/>
    </source>
</evidence>
<dbReference type="AlphaFoldDB" id="A0AAE1U698"/>
<dbReference type="EMBL" id="JAWZYT010001740">
    <property type="protein sequence ID" value="KAK4309516.1"/>
    <property type="molecule type" value="Genomic_DNA"/>
</dbReference>
<comment type="caution">
    <text evidence="1">The sequence shown here is derived from an EMBL/GenBank/DDBJ whole genome shotgun (WGS) entry which is preliminary data.</text>
</comment>
<sequence length="221" mass="24933">MKHSKEDFIYRDVNLYEEIKDIPQSYLSDFYDDMVVKECTAISTFENKEVRVSSESERLALYKEQMKSNSVKAKTLLESYASHLNTSPFLQPTNALYVQSMFQVAWGPFLAALSVGLKGDHKEITTQSLKGICHAIKISCIFNMTHERDAYIGCLARFTSLQDTHTQRNNNKNGSGVVEALSKKNIDCIQALITIALDNGNSLGNSWLEILHCMSQLNHKA</sequence>
<gene>
    <name evidence="1" type="ORF">Pmani_018868</name>
</gene>
<reference evidence="1" key="1">
    <citation type="submission" date="2023-11" db="EMBL/GenBank/DDBJ databases">
        <title>Genome assemblies of two species of porcelain crab, Petrolisthes cinctipes and Petrolisthes manimaculis (Anomura: Porcellanidae).</title>
        <authorList>
            <person name="Angst P."/>
        </authorList>
    </citation>
    <scope>NUCLEOTIDE SEQUENCE</scope>
    <source>
        <strain evidence="1">PB745_02</strain>
        <tissue evidence="1">Gill</tissue>
    </source>
</reference>
<keyword evidence="2" id="KW-1185">Reference proteome</keyword>
<proteinExistence type="predicted"/>
<dbReference type="PANTHER" id="PTHR10663">
    <property type="entry name" value="GUANYL-NUCLEOTIDE EXCHANGE FACTOR"/>
    <property type="match status" value="1"/>
</dbReference>
<organism evidence="1 2">
    <name type="scientific">Petrolisthes manimaculis</name>
    <dbReference type="NCBI Taxonomy" id="1843537"/>
    <lineage>
        <taxon>Eukaryota</taxon>
        <taxon>Metazoa</taxon>
        <taxon>Ecdysozoa</taxon>
        <taxon>Arthropoda</taxon>
        <taxon>Crustacea</taxon>
        <taxon>Multicrustacea</taxon>
        <taxon>Malacostraca</taxon>
        <taxon>Eumalacostraca</taxon>
        <taxon>Eucarida</taxon>
        <taxon>Decapoda</taxon>
        <taxon>Pleocyemata</taxon>
        <taxon>Anomura</taxon>
        <taxon>Galatheoidea</taxon>
        <taxon>Porcellanidae</taxon>
        <taxon>Petrolisthes</taxon>
    </lineage>
</organism>
<protein>
    <submittedName>
        <fullName evidence="1">Uncharacterized protein</fullName>
    </submittedName>
</protein>
<dbReference type="PANTHER" id="PTHR10663:SF375">
    <property type="entry name" value="LD29171P"/>
    <property type="match status" value="1"/>
</dbReference>